<protein>
    <submittedName>
        <fullName evidence="1">HSP20 family molecular chaperone IbpA</fullName>
    </submittedName>
</protein>
<dbReference type="InterPro" id="IPR008978">
    <property type="entry name" value="HSP20-like_chaperone"/>
</dbReference>
<comment type="caution">
    <text evidence="1">The sequence shown here is derived from an EMBL/GenBank/DDBJ whole genome shotgun (WGS) entry which is preliminary data.</text>
</comment>
<sequence length="169" mass="19604">MMFPWNKMFPFPKEYMKEDIFKQSDVEKLMKKAMGGHLPPNPGKLMQSHDFFEQSFDLLNRVQEKKKQKKKPNFQSDVFETHEDVIVRFPLASEEKLGELVIYHDASTCYLENVPNSGNKQEIKLPCMVKSSGSIAKYKNGILEIRIPKETNNAKTKVPIEIIKPSKKK</sequence>
<keyword evidence="2" id="KW-1185">Reference proteome</keyword>
<proteinExistence type="predicted"/>
<dbReference type="CDD" id="cd06464">
    <property type="entry name" value="ACD_sHsps-like"/>
    <property type="match status" value="1"/>
</dbReference>
<organism evidence="1 2">
    <name type="scientific">Sutcliffiella tianshenii</name>
    <dbReference type="NCBI Taxonomy" id="1463404"/>
    <lineage>
        <taxon>Bacteria</taxon>
        <taxon>Bacillati</taxon>
        <taxon>Bacillota</taxon>
        <taxon>Bacilli</taxon>
        <taxon>Bacillales</taxon>
        <taxon>Bacillaceae</taxon>
        <taxon>Sutcliffiella</taxon>
    </lineage>
</organism>
<evidence type="ECO:0000313" key="2">
    <source>
        <dbReference type="Proteomes" id="UP000737402"/>
    </source>
</evidence>
<evidence type="ECO:0000313" key="1">
    <source>
        <dbReference type="EMBL" id="MBM7619372.1"/>
    </source>
</evidence>
<gene>
    <name evidence="1" type="ORF">JOC95_001221</name>
</gene>
<dbReference type="Proteomes" id="UP000737402">
    <property type="component" value="Unassembled WGS sequence"/>
</dbReference>
<dbReference type="SUPFAM" id="SSF49764">
    <property type="entry name" value="HSP20-like chaperones"/>
    <property type="match status" value="1"/>
</dbReference>
<dbReference type="Gene3D" id="2.60.40.790">
    <property type="match status" value="1"/>
</dbReference>
<dbReference type="EMBL" id="JAFBED010000002">
    <property type="protein sequence ID" value="MBM7619372.1"/>
    <property type="molecule type" value="Genomic_DNA"/>
</dbReference>
<reference evidence="1 2" key="1">
    <citation type="submission" date="2021-01" db="EMBL/GenBank/DDBJ databases">
        <title>Genomic Encyclopedia of Type Strains, Phase IV (KMG-IV): sequencing the most valuable type-strain genomes for metagenomic binning, comparative biology and taxonomic classification.</title>
        <authorList>
            <person name="Goeker M."/>
        </authorList>
    </citation>
    <scope>NUCLEOTIDE SEQUENCE [LARGE SCALE GENOMIC DNA]</scope>
    <source>
        <strain evidence="1 2">DSM 25879</strain>
    </source>
</reference>
<accession>A0ABS2NXK3</accession>
<dbReference type="RefSeq" id="WP_204414375.1">
    <property type="nucleotide sequence ID" value="NZ_JAFBED010000002.1"/>
</dbReference>
<name>A0ABS2NXK3_9BACI</name>